<feature type="compositionally biased region" description="Basic and acidic residues" evidence="13">
    <location>
        <begin position="1"/>
        <end position="12"/>
    </location>
</feature>
<keyword evidence="8 14" id="KW-1133">Transmembrane helix</keyword>
<keyword evidence="5 12" id="KW-0812">Transmembrane</keyword>
<evidence type="ECO:0000256" key="9">
    <source>
        <dbReference type="ARBA" id="ARBA00023128"/>
    </source>
</evidence>
<evidence type="ECO:0000256" key="4">
    <source>
        <dbReference type="ARBA" id="ARBA00015944"/>
    </source>
</evidence>
<feature type="domain" description="Heme-copper oxidase subunit III family profile" evidence="15">
    <location>
        <begin position="359"/>
        <end position="596"/>
    </location>
</feature>
<dbReference type="Pfam" id="PF00510">
    <property type="entry name" value="COX3"/>
    <property type="match status" value="1"/>
</dbReference>
<comment type="subcellular location">
    <subcellularLocation>
        <location evidence="1">Mitochondrion inner membrane</location>
        <topology evidence="1">Multi-pass membrane protein</topology>
    </subcellularLocation>
</comment>
<keyword evidence="17" id="KW-1185">Reference proteome</keyword>
<dbReference type="InterPro" id="IPR033945">
    <property type="entry name" value="Cyt_c_oxase_su3_dom"/>
</dbReference>
<evidence type="ECO:0000256" key="2">
    <source>
        <dbReference type="ARBA" id="ARBA00010581"/>
    </source>
</evidence>
<dbReference type="SUPFAM" id="SSF81452">
    <property type="entry name" value="Cytochrome c oxidase subunit III-like"/>
    <property type="match status" value="1"/>
</dbReference>
<protein>
    <recommendedName>
        <fullName evidence="4 12">Cytochrome c oxidase subunit 3</fullName>
    </recommendedName>
</protein>
<feature type="region of interest" description="Disordered" evidence="13">
    <location>
        <begin position="1"/>
        <end position="33"/>
    </location>
</feature>
<dbReference type="CDD" id="cd01665">
    <property type="entry name" value="Cyt_c_Oxidase_III"/>
    <property type="match status" value="1"/>
</dbReference>
<comment type="function">
    <text evidence="12">Component of the cytochrome c oxidase, the last enzyme in the mitochondrial electron transport chain which drives oxidative phosphorylation. The respiratory chain contains 3 multisubunit complexes succinate dehydrogenase (complex II, CII), ubiquinol-cytochrome c oxidoreductase (cytochrome b-c1 complex, complex III, CIII) and cytochrome c oxidase (complex IV, CIV), that cooperate to transfer electrons derived from NADH and succinate to molecular oxygen, creating an electrochemical gradient over the inner membrane that drives transmembrane transport and the ATP synthase. Cytochrome c oxidase is the component of the respiratory chain that catalyzes the reduction of oxygen to water. Electrons originating from reduced cytochrome c in the intermembrane space (IMS) are transferred via the dinuclear copper A center (CU(A)) of subunit 2 and heme A of subunit 1 to the active site in subunit 1, a binuclear center (BNC) formed by heme A3 and copper B (CU(B)). The BNC reduces molecular oxygen to 2 water molecules using 4 electrons from cytochrome c in the IMS and 4 protons from the mitochondrial matrix.</text>
</comment>
<evidence type="ECO:0000256" key="13">
    <source>
        <dbReference type="SAM" id="MobiDB-lite"/>
    </source>
</evidence>
<dbReference type="FunFam" id="1.20.120.80:FF:000002">
    <property type="entry name" value="Cytochrome c oxidase subunit 3"/>
    <property type="match status" value="1"/>
</dbReference>
<dbReference type="InterPro" id="IPR000298">
    <property type="entry name" value="Cyt_c_oxidase-like_su3"/>
</dbReference>
<keyword evidence="6" id="KW-0999">Mitochondrion inner membrane</keyword>
<evidence type="ECO:0000256" key="12">
    <source>
        <dbReference type="RuleBase" id="RU003375"/>
    </source>
</evidence>
<dbReference type="InterPro" id="IPR024791">
    <property type="entry name" value="Cyt_c/ubiquinol_Oxase_su3"/>
</dbReference>
<dbReference type="EMBL" id="WHWC01000300">
    <property type="protein sequence ID" value="KAG8362749.1"/>
    <property type="molecule type" value="Genomic_DNA"/>
</dbReference>
<dbReference type="GO" id="GO:0004129">
    <property type="term" value="F:cytochrome-c oxidase activity"/>
    <property type="evidence" value="ECO:0007669"/>
    <property type="project" value="UniProtKB-EC"/>
</dbReference>
<evidence type="ECO:0000256" key="1">
    <source>
        <dbReference type="ARBA" id="ARBA00004448"/>
    </source>
</evidence>
<evidence type="ECO:0000256" key="10">
    <source>
        <dbReference type="ARBA" id="ARBA00023136"/>
    </source>
</evidence>
<keyword evidence="9 12" id="KW-0496">Mitochondrion</keyword>
<feature type="transmembrane region" description="Helical" evidence="14">
    <location>
        <begin position="435"/>
        <end position="455"/>
    </location>
</feature>
<evidence type="ECO:0000313" key="17">
    <source>
        <dbReference type="Proteomes" id="UP000826271"/>
    </source>
</evidence>
<evidence type="ECO:0000256" key="14">
    <source>
        <dbReference type="SAM" id="Phobius"/>
    </source>
</evidence>
<dbReference type="Proteomes" id="UP000826271">
    <property type="component" value="Unassembled WGS sequence"/>
</dbReference>
<evidence type="ECO:0000256" key="5">
    <source>
        <dbReference type="ARBA" id="ARBA00022692"/>
    </source>
</evidence>
<feature type="transmembrane region" description="Helical" evidence="14">
    <location>
        <begin position="516"/>
        <end position="534"/>
    </location>
</feature>
<dbReference type="GO" id="GO:0006123">
    <property type="term" value="P:mitochondrial electron transport, cytochrome c to oxygen"/>
    <property type="evidence" value="ECO:0007669"/>
    <property type="project" value="TreeGrafter"/>
</dbReference>
<dbReference type="Gene3D" id="1.10.287.70">
    <property type="match status" value="1"/>
</dbReference>
<evidence type="ECO:0000313" key="16">
    <source>
        <dbReference type="EMBL" id="KAG8362749.1"/>
    </source>
</evidence>
<accession>A0AAV6W534</accession>
<reference evidence="16" key="1">
    <citation type="submission" date="2019-10" db="EMBL/GenBank/DDBJ databases">
        <authorList>
            <person name="Zhang R."/>
            <person name="Pan Y."/>
            <person name="Wang J."/>
            <person name="Ma R."/>
            <person name="Yu S."/>
        </authorList>
    </citation>
    <scope>NUCLEOTIDE SEQUENCE</scope>
    <source>
        <strain evidence="16">LA-IB0</strain>
        <tissue evidence="16">Leaf</tissue>
    </source>
</reference>
<sequence>MTDRTGDAREAACHNSSSDCAGAAGFDSSNSEKEANRQIQLKLIPLESGISPRGFFENSIAPSSSLKSERDCEQEKKFRIEKRKTTHFHPRKTKAQQAFSHELKPEESQSIQLELFLLLYCNKKCLLFIFIAFRLFPSLQRDPSYQTSFPEPGMSYSHLANLDEKRSRTKRRSESQVLGESIVDGSPLTEDGASLAAASSIGQAAFSPILLVRVVRFDPFYPGTLLVDSRAPYQLALPTSMPMPGKHVEKKVEKAGAVFIQLEISILKLRNQLVSHRETNIRSNDPKSLEDILRKGFSTGVSYMYGSLFEVSQWCNAVDLLGKRKKITLISCFGELSGSRGMERNIFYLISKSSYSTSSNPGWGITYPSPWPISGSLGALATTVGGVMYMHSFQGGARLLSLGLIFILYTMFVWWRDVLRESTLEGHHTKVVQLGPRYGFILFIVSEVMFFFAFFRASSHSSLAPTVEIGGIWPPKGIGVLDPWEIPFLNTLIPPSSGAAVTWAHHAILAGKEKRAVYALVATVLLALVFTGFQGMEYYQAPSTISDSIYGSTFFLATGFHGFHVIIGTLFLIICGIRQYLGHLTKEHHVGFEAAACKQRRQGRLLMKSDLLEIDPVIRYLSKQETGAVQAYVTDVINHAIVATDMTFLKKEFIECEDEYESYPNSKDYAPWVLQKDLLRFRALGLNESLSLAFHTKLFDPVYSYLIPSIPSHPEFVARTLPGNFTY</sequence>
<name>A0AAV6W534_9LAMI</name>
<dbReference type="PROSITE" id="PS50253">
    <property type="entry name" value="COX3"/>
    <property type="match status" value="1"/>
</dbReference>
<evidence type="ECO:0000256" key="11">
    <source>
        <dbReference type="ARBA" id="ARBA00049512"/>
    </source>
</evidence>
<feature type="transmembrane region" description="Helical" evidence="14">
    <location>
        <begin position="554"/>
        <end position="577"/>
    </location>
</feature>
<keyword evidence="10 14" id="KW-0472">Membrane</keyword>
<dbReference type="PANTHER" id="PTHR11403:SF7">
    <property type="entry name" value="CYTOCHROME C OXIDASE SUBUNIT 3"/>
    <property type="match status" value="1"/>
</dbReference>
<organism evidence="16 17">
    <name type="scientific">Buddleja alternifolia</name>
    <dbReference type="NCBI Taxonomy" id="168488"/>
    <lineage>
        <taxon>Eukaryota</taxon>
        <taxon>Viridiplantae</taxon>
        <taxon>Streptophyta</taxon>
        <taxon>Embryophyta</taxon>
        <taxon>Tracheophyta</taxon>
        <taxon>Spermatophyta</taxon>
        <taxon>Magnoliopsida</taxon>
        <taxon>eudicotyledons</taxon>
        <taxon>Gunneridae</taxon>
        <taxon>Pentapetalae</taxon>
        <taxon>asterids</taxon>
        <taxon>lamiids</taxon>
        <taxon>Lamiales</taxon>
        <taxon>Scrophulariaceae</taxon>
        <taxon>Buddlejeae</taxon>
        <taxon>Buddleja</taxon>
    </lineage>
</organism>
<dbReference type="GO" id="GO:0005743">
    <property type="term" value="C:mitochondrial inner membrane"/>
    <property type="evidence" value="ECO:0007669"/>
    <property type="project" value="UniProtKB-SubCell"/>
</dbReference>
<feature type="transmembrane region" description="Helical" evidence="14">
    <location>
        <begin position="397"/>
        <end position="415"/>
    </location>
</feature>
<gene>
    <name evidence="16" type="ORF">BUALT_BualtUnG0038200</name>
</gene>
<evidence type="ECO:0000259" key="15">
    <source>
        <dbReference type="PROSITE" id="PS50253"/>
    </source>
</evidence>
<keyword evidence="7" id="KW-1278">Translocase</keyword>
<dbReference type="InterPro" id="IPR013833">
    <property type="entry name" value="Cyt_c_oxidase_su3_a-hlx"/>
</dbReference>
<dbReference type="Gene3D" id="1.20.120.80">
    <property type="entry name" value="Cytochrome c oxidase, subunit III, four-helix bundle"/>
    <property type="match status" value="1"/>
</dbReference>
<proteinExistence type="inferred from homology"/>
<evidence type="ECO:0000256" key="6">
    <source>
        <dbReference type="ARBA" id="ARBA00022792"/>
    </source>
</evidence>
<evidence type="ECO:0000256" key="3">
    <source>
        <dbReference type="ARBA" id="ARBA00011164"/>
    </source>
</evidence>
<dbReference type="InterPro" id="IPR035973">
    <property type="entry name" value="Cyt_c_oxidase_su3-like_sf"/>
</dbReference>
<evidence type="ECO:0000256" key="7">
    <source>
        <dbReference type="ARBA" id="ARBA00022967"/>
    </source>
</evidence>
<comment type="caution">
    <text evidence="16">The sequence shown here is derived from an EMBL/GenBank/DDBJ whole genome shotgun (WGS) entry which is preliminary data.</text>
</comment>
<comment type="similarity">
    <text evidence="2 12">Belongs to the cytochrome c oxidase subunit 3 family.</text>
</comment>
<evidence type="ECO:0000256" key="8">
    <source>
        <dbReference type="ARBA" id="ARBA00022989"/>
    </source>
</evidence>
<dbReference type="FunFam" id="1.10.287.70:FF:000075">
    <property type="entry name" value="Cytochrome c oxidase subunit 3"/>
    <property type="match status" value="1"/>
</dbReference>
<comment type="catalytic activity">
    <reaction evidence="11">
        <text>4 Fe(II)-[cytochrome c] + O2 + 8 H(+)(in) = 4 Fe(III)-[cytochrome c] + 2 H2O + 4 H(+)(out)</text>
        <dbReference type="Rhea" id="RHEA:11436"/>
        <dbReference type="Rhea" id="RHEA-COMP:10350"/>
        <dbReference type="Rhea" id="RHEA-COMP:14399"/>
        <dbReference type="ChEBI" id="CHEBI:15377"/>
        <dbReference type="ChEBI" id="CHEBI:15378"/>
        <dbReference type="ChEBI" id="CHEBI:15379"/>
        <dbReference type="ChEBI" id="CHEBI:29033"/>
        <dbReference type="ChEBI" id="CHEBI:29034"/>
        <dbReference type="EC" id="7.1.1.9"/>
    </reaction>
    <physiologicalReaction direction="left-to-right" evidence="11">
        <dbReference type="Rhea" id="RHEA:11437"/>
    </physiologicalReaction>
</comment>
<dbReference type="AlphaFoldDB" id="A0AAV6W534"/>
<comment type="subunit">
    <text evidence="3">Component of the cytochrome c oxidase (complex IV, CIV), a multisubunit enzyme composed of a catalytic core of 3 subunits and several supernumerary subunits. The complex exists as a monomer or a dimer and forms supercomplexes (SCs) in the inner mitochondrial membrane with ubiquinol-cytochrome c oxidoreductase (cytochrome b-c1 complex, complex III, CIII).</text>
</comment>
<dbReference type="PANTHER" id="PTHR11403">
    <property type="entry name" value="CYTOCHROME C OXIDASE SUBUNIT III"/>
    <property type="match status" value="1"/>
</dbReference>